<dbReference type="PANTHER" id="PTHR41774">
    <property type="match status" value="1"/>
</dbReference>
<dbReference type="Gene3D" id="3.30.70.120">
    <property type="match status" value="1"/>
</dbReference>
<protein>
    <recommendedName>
        <fullName evidence="3">NGG1p interacting factor NIF3</fullName>
    </recommendedName>
</protein>
<gene>
    <name evidence="1" type="ORF">A3C07_04780</name>
</gene>
<dbReference type="InterPro" id="IPR036069">
    <property type="entry name" value="DUF34/NIF3_sf"/>
</dbReference>
<evidence type="ECO:0000313" key="1">
    <source>
        <dbReference type="EMBL" id="OHA00828.1"/>
    </source>
</evidence>
<dbReference type="STRING" id="1802270.A3C07_04780"/>
<organism evidence="1 2">
    <name type="scientific">Candidatus Sungbacteria bacterium RIFCSPHIGHO2_02_FULL_47_11</name>
    <dbReference type="NCBI Taxonomy" id="1802270"/>
    <lineage>
        <taxon>Bacteria</taxon>
        <taxon>Candidatus Sungiibacteriota</taxon>
    </lineage>
</organism>
<dbReference type="PANTHER" id="PTHR41774:SF1">
    <property type="entry name" value="NGG1P INTERACTING FACTOR NIF3"/>
    <property type="match status" value="1"/>
</dbReference>
<accession>A0A1G2KN31</accession>
<dbReference type="InterPro" id="IPR015867">
    <property type="entry name" value="N-reg_PII/ATP_PRibTrfase_C"/>
</dbReference>
<reference evidence="1 2" key="1">
    <citation type="journal article" date="2016" name="Nat. Commun.">
        <title>Thousands of microbial genomes shed light on interconnected biogeochemical processes in an aquifer system.</title>
        <authorList>
            <person name="Anantharaman K."/>
            <person name="Brown C.T."/>
            <person name="Hug L.A."/>
            <person name="Sharon I."/>
            <person name="Castelle C.J."/>
            <person name="Probst A.J."/>
            <person name="Thomas B.C."/>
            <person name="Singh A."/>
            <person name="Wilkins M.J."/>
            <person name="Karaoz U."/>
            <person name="Brodie E.L."/>
            <person name="Williams K.H."/>
            <person name="Hubbard S.S."/>
            <person name="Banfield J.F."/>
        </authorList>
    </citation>
    <scope>NUCLEOTIDE SEQUENCE [LARGE SCALE GENOMIC DNA]</scope>
</reference>
<evidence type="ECO:0000313" key="2">
    <source>
        <dbReference type="Proteomes" id="UP000179023"/>
    </source>
</evidence>
<dbReference type="EMBL" id="MHQI01000005">
    <property type="protein sequence ID" value="OHA00828.1"/>
    <property type="molecule type" value="Genomic_DNA"/>
</dbReference>
<dbReference type="AlphaFoldDB" id="A0A1G2KN31"/>
<comment type="caution">
    <text evidence="1">The sequence shown here is derived from an EMBL/GenBank/DDBJ whole genome shotgun (WGS) entry which is preliminary data.</text>
</comment>
<dbReference type="SUPFAM" id="SSF102705">
    <property type="entry name" value="NIF3 (NGG1p interacting factor 3)-like"/>
    <property type="match status" value="1"/>
</dbReference>
<evidence type="ECO:0008006" key="3">
    <source>
        <dbReference type="Google" id="ProtNLM"/>
    </source>
</evidence>
<sequence>MSQYKVVTYVPIKDADAVREAIAKARAGKSAKYSHASFSSRGVGRFLPLAGAHPAIGKVGKLEKVNEEKIEVVCDGKILKKVIATIQRAHPYEEPAIEAWEIKAL</sequence>
<proteinExistence type="predicted"/>
<name>A0A1G2KN31_9BACT</name>
<dbReference type="Proteomes" id="UP000179023">
    <property type="component" value="Unassembled WGS sequence"/>
</dbReference>